<evidence type="ECO:0000256" key="3">
    <source>
        <dbReference type="ARBA" id="ARBA00007222"/>
    </source>
</evidence>
<dbReference type="Pfam" id="PF02366">
    <property type="entry name" value="PMT"/>
    <property type="match status" value="1"/>
</dbReference>
<evidence type="ECO:0000256" key="6">
    <source>
        <dbReference type="ARBA" id="ARBA00022692"/>
    </source>
</evidence>
<keyword evidence="8 10" id="KW-0472">Membrane</keyword>
<dbReference type="Proteomes" id="UP001310387">
    <property type="component" value="Unassembled WGS sequence"/>
</dbReference>
<evidence type="ECO:0000256" key="4">
    <source>
        <dbReference type="ARBA" id="ARBA00022676"/>
    </source>
</evidence>
<feature type="transmembrane region" description="Helical" evidence="10">
    <location>
        <begin position="324"/>
        <end position="342"/>
    </location>
</feature>
<evidence type="ECO:0000256" key="5">
    <source>
        <dbReference type="ARBA" id="ARBA00022679"/>
    </source>
</evidence>
<reference evidence="14" key="2">
    <citation type="submission" date="2024-02" db="EMBL/GenBank/DDBJ databases">
        <authorList>
            <person name="Prathaban M."/>
            <person name="Mythili R."/>
            <person name="Sharmila Devi N."/>
            <person name="Sobanaa M."/>
            <person name="Prathiviraj R."/>
            <person name="Selvin J."/>
        </authorList>
    </citation>
    <scope>NUCLEOTIDE SEQUENCE</scope>
    <source>
        <strain evidence="14">MP1014</strain>
    </source>
</reference>
<comment type="pathway">
    <text evidence="2 10">Protein modification; protein glycosylation.</text>
</comment>
<dbReference type="RefSeq" id="WP_332901187.1">
    <property type="nucleotide sequence ID" value="NZ_JBAGLP010000110.1"/>
</dbReference>
<feature type="transmembrane region" description="Helical" evidence="10">
    <location>
        <begin position="297"/>
        <end position="318"/>
    </location>
</feature>
<dbReference type="InterPro" id="IPR032421">
    <property type="entry name" value="PMT_4TMC"/>
</dbReference>
<accession>A0ABU7Z4H1</accession>
<feature type="compositionally biased region" description="Low complexity" evidence="11">
    <location>
        <begin position="69"/>
        <end position="125"/>
    </location>
</feature>
<dbReference type="EC" id="2.4.1.-" evidence="10"/>
<keyword evidence="7 10" id="KW-1133">Transmembrane helix</keyword>
<feature type="transmembrane region" description="Helical" evidence="10">
    <location>
        <begin position="272"/>
        <end position="290"/>
    </location>
</feature>
<keyword evidence="15" id="KW-1185">Reference proteome</keyword>
<evidence type="ECO:0000259" key="13">
    <source>
        <dbReference type="Pfam" id="PF16192"/>
    </source>
</evidence>
<feature type="domain" description="ArnT-like N-terminal" evidence="12">
    <location>
        <begin position="265"/>
        <end position="411"/>
    </location>
</feature>
<comment type="function">
    <text evidence="10">Protein O-mannosyltransferase that catalyzes the transfer of a single mannose residue from a polyprenol phospho-mannosyl lipidic donor to the hydroxyl group of selected serine and threonine residues in acceptor proteins.</text>
</comment>
<feature type="region of interest" description="Disordered" evidence="11">
    <location>
        <begin position="1"/>
        <end position="150"/>
    </location>
</feature>
<name>A0ABU7Z4H1_9MICO</name>
<keyword evidence="10" id="KW-1003">Cell membrane</keyword>
<dbReference type="InterPro" id="IPR027005">
    <property type="entry name" value="PMT-like"/>
</dbReference>
<gene>
    <name evidence="14" type="ORF">V5O49_04530</name>
</gene>
<organism evidence="14 15">
    <name type="scientific">Isoptericola haloaureus</name>
    <dbReference type="NCBI Taxonomy" id="1542902"/>
    <lineage>
        <taxon>Bacteria</taxon>
        <taxon>Bacillati</taxon>
        <taxon>Actinomycetota</taxon>
        <taxon>Actinomycetes</taxon>
        <taxon>Micrococcales</taxon>
        <taxon>Promicromonosporaceae</taxon>
        <taxon>Isoptericola</taxon>
    </lineage>
</organism>
<evidence type="ECO:0000313" key="14">
    <source>
        <dbReference type="EMBL" id="MEG3614385.1"/>
    </source>
</evidence>
<proteinExistence type="inferred from homology"/>
<evidence type="ECO:0000256" key="7">
    <source>
        <dbReference type="ARBA" id="ARBA00022989"/>
    </source>
</evidence>
<keyword evidence="5 10" id="KW-0808">Transferase</keyword>
<comment type="similarity">
    <text evidence="3 10">Belongs to the glycosyltransferase 39 family.</text>
</comment>
<evidence type="ECO:0000256" key="10">
    <source>
        <dbReference type="RuleBase" id="RU367007"/>
    </source>
</evidence>
<feature type="domain" description="Protein O-mannosyl-transferase C-terminal four TM" evidence="13">
    <location>
        <begin position="481"/>
        <end position="616"/>
    </location>
</feature>
<feature type="transmembrane region" description="Helical" evidence="10">
    <location>
        <begin position="597"/>
        <end position="620"/>
    </location>
</feature>
<evidence type="ECO:0000256" key="11">
    <source>
        <dbReference type="SAM" id="MobiDB-lite"/>
    </source>
</evidence>
<reference evidence="14" key="1">
    <citation type="journal article" date="2024" name="Antonie Van Leeuwenhoek">
        <title>Isoptericola haloaureus sp. nov., a dimorphic actinobacterium isolated from mangrove sediments of southeast India, implicating biosaline agricultural significance through nitrogen fixation and salt tolerance genes.</title>
        <authorList>
            <person name="Prathaban M."/>
            <person name="Prathiviraj R."/>
            <person name="Ravichandran M."/>
            <person name="Natarajan S.D."/>
            <person name="Sobanaa M."/>
            <person name="Hari Krishna Kumar S."/>
            <person name="Chandrasekar V."/>
            <person name="Selvin J."/>
        </authorList>
    </citation>
    <scope>NUCLEOTIDE SEQUENCE</scope>
    <source>
        <strain evidence="14">MP1014</strain>
    </source>
</reference>
<keyword evidence="4 10" id="KW-0328">Glycosyltransferase</keyword>
<dbReference type="PANTHER" id="PTHR10050:SF46">
    <property type="entry name" value="PROTEIN O-MANNOSYL-TRANSFERASE 2"/>
    <property type="match status" value="1"/>
</dbReference>
<feature type="transmembrane region" description="Helical" evidence="10">
    <location>
        <begin position="632"/>
        <end position="654"/>
    </location>
</feature>
<dbReference type="EMBL" id="JBAGLP010000110">
    <property type="protein sequence ID" value="MEG3614385.1"/>
    <property type="molecule type" value="Genomic_DNA"/>
</dbReference>
<evidence type="ECO:0000256" key="9">
    <source>
        <dbReference type="ARBA" id="ARBA00093617"/>
    </source>
</evidence>
<feature type="transmembrane region" description="Helical" evidence="10">
    <location>
        <begin position="376"/>
        <end position="409"/>
    </location>
</feature>
<feature type="transmembrane region" description="Helical" evidence="10">
    <location>
        <begin position="550"/>
        <end position="569"/>
    </location>
</feature>
<sequence>MSAHDPDAPDTGEQSEVDTAPPSRQYPSRREIHGHERRTNTRGIPVVTGAIRALTGSTPTVGTGPASNDAAPAEDAPTASPADAPDPRPTTGTTPTAHPGTGPTPGALESAPVPVAAGGTATATAERPSARDDDGSHDSPSDTAPDEGVGTERSLLVRLLGERRLALGATWQARTLGWVGAAVVTLIAAVARLWELGRPGSLVFDETYYVKDAYTLGSTGAERQWPEDPNPAFEAGDVDTYLDQAAYVVHPPVGKWMMWLGMEAGGGATNPFAWRLASAVVGILAVLLLVRIARRLFASTTMGLVAGFLLAIDGQAIVHSRTALLDQFLMFWVLVAFGCLLLDREWARRRLATRVAAVLDAGGTVDKYGPRLGMRWWRLAAGVSLGLACGVKWSALWFVAAFGLLTVLWDVTARRRAGIGRWFEDAVLADGVPAFLQIVPVALLTYVASWWRWIAGSEGYYRDWASQNPEQAVSWLPDWLASLWHYHQQVYQFHTGLEAEHAYAAGPLGWMVQWRPTSFFWERLDAGDGACPADTDGGCAVAVTALGNPLLWYLAAIALVVTVLLGIWLRDWRALAVVSGTVAGWLPWFLYTDRTIFTFYTIAFTPFVVMTLVYPMVVALERTRWRQGKGGTAAVIAVVVVLIALVSAAFYPFWSAMAVPYDYWREVIRFQNWI</sequence>
<protein>
    <recommendedName>
        <fullName evidence="9 10">Polyprenol-phosphate-mannose--protein mannosyltransferase</fullName>
        <ecNumber evidence="10">2.4.1.-</ecNumber>
    </recommendedName>
</protein>
<evidence type="ECO:0000313" key="15">
    <source>
        <dbReference type="Proteomes" id="UP001310387"/>
    </source>
</evidence>
<dbReference type="PANTHER" id="PTHR10050">
    <property type="entry name" value="DOLICHYL-PHOSPHATE-MANNOSE--PROTEIN MANNOSYLTRANSFERASE"/>
    <property type="match status" value="1"/>
</dbReference>
<keyword evidence="6 10" id="KW-0812">Transmembrane</keyword>
<dbReference type="InterPro" id="IPR003342">
    <property type="entry name" value="ArnT-like_N"/>
</dbReference>
<feature type="compositionally biased region" description="Basic and acidic residues" evidence="11">
    <location>
        <begin position="28"/>
        <end position="39"/>
    </location>
</feature>
<evidence type="ECO:0000256" key="1">
    <source>
        <dbReference type="ARBA" id="ARBA00004127"/>
    </source>
</evidence>
<comment type="subcellular location">
    <subcellularLocation>
        <location evidence="10">Cell membrane</location>
    </subcellularLocation>
    <subcellularLocation>
        <location evidence="1">Endomembrane system</location>
        <topology evidence="1">Multi-pass membrane protein</topology>
    </subcellularLocation>
</comment>
<dbReference type="Pfam" id="PF16192">
    <property type="entry name" value="PMT_4TMC"/>
    <property type="match status" value="1"/>
</dbReference>
<evidence type="ECO:0000259" key="12">
    <source>
        <dbReference type="Pfam" id="PF02366"/>
    </source>
</evidence>
<evidence type="ECO:0000256" key="8">
    <source>
        <dbReference type="ARBA" id="ARBA00023136"/>
    </source>
</evidence>
<comment type="caution">
    <text evidence="14">The sequence shown here is derived from an EMBL/GenBank/DDBJ whole genome shotgun (WGS) entry which is preliminary data.</text>
</comment>
<feature type="transmembrane region" description="Helical" evidence="10">
    <location>
        <begin position="574"/>
        <end position="591"/>
    </location>
</feature>
<feature type="compositionally biased region" description="Basic and acidic residues" evidence="11">
    <location>
        <begin position="128"/>
        <end position="140"/>
    </location>
</feature>
<evidence type="ECO:0000256" key="2">
    <source>
        <dbReference type="ARBA" id="ARBA00004922"/>
    </source>
</evidence>